<evidence type="ECO:0000313" key="3">
    <source>
        <dbReference type="Proteomes" id="UP000800082"/>
    </source>
</evidence>
<dbReference type="AlphaFoldDB" id="A0A6A5RJT5"/>
<sequence>MDSPPPSQNRAKTLQPVLPTILPLAATCTPSTFPPALRHTPQNGPRAPQPHTGEAPATYHTPTHQRSGT</sequence>
<dbReference type="Proteomes" id="UP000800082">
    <property type="component" value="Unassembled WGS sequence"/>
</dbReference>
<accession>A0A6A5RJT5</accession>
<name>A0A6A5RJT5_9PLEO</name>
<dbReference type="RefSeq" id="XP_033447965.1">
    <property type="nucleotide sequence ID" value="XM_033592871.1"/>
</dbReference>
<dbReference type="EMBL" id="ML978971">
    <property type="protein sequence ID" value="KAF1927713.1"/>
    <property type="molecule type" value="Genomic_DNA"/>
</dbReference>
<feature type="compositionally biased region" description="Polar residues" evidence="1">
    <location>
        <begin position="60"/>
        <end position="69"/>
    </location>
</feature>
<organism evidence="2 3">
    <name type="scientific">Didymella exigua CBS 183.55</name>
    <dbReference type="NCBI Taxonomy" id="1150837"/>
    <lineage>
        <taxon>Eukaryota</taxon>
        <taxon>Fungi</taxon>
        <taxon>Dikarya</taxon>
        <taxon>Ascomycota</taxon>
        <taxon>Pezizomycotina</taxon>
        <taxon>Dothideomycetes</taxon>
        <taxon>Pleosporomycetidae</taxon>
        <taxon>Pleosporales</taxon>
        <taxon>Pleosporineae</taxon>
        <taxon>Didymellaceae</taxon>
        <taxon>Didymella</taxon>
    </lineage>
</organism>
<gene>
    <name evidence="2" type="ORF">M421DRAFT_421553</name>
</gene>
<protein>
    <submittedName>
        <fullName evidence="2">Uncharacterized protein</fullName>
    </submittedName>
</protein>
<evidence type="ECO:0000313" key="2">
    <source>
        <dbReference type="EMBL" id="KAF1927713.1"/>
    </source>
</evidence>
<reference evidence="2" key="1">
    <citation type="journal article" date="2020" name="Stud. Mycol.">
        <title>101 Dothideomycetes genomes: a test case for predicting lifestyles and emergence of pathogens.</title>
        <authorList>
            <person name="Haridas S."/>
            <person name="Albert R."/>
            <person name="Binder M."/>
            <person name="Bloem J."/>
            <person name="Labutti K."/>
            <person name="Salamov A."/>
            <person name="Andreopoulos B."/>
            <person name="Baker S."/>
            <person name="Barry K."/>
            <person name="Bills G."/>
            <person name="Bluhm B."/>
            <person name="Cannon C."/>
            <person name="Castanera R."/>
            <person name="Culley D."/>
            <person name="Daum C."/>
            <person name="Ezra D."/>
            <person name="Gonzalez J."/>
            <person name="Henrissat B."/>
            <person name="Kuo A."/>
            <person name="Liang C."/>
            <person name="Lipzen A."/>
            <person name="Lutzoni F."/>
            <person name="Magnuson J."/>
            <person name="Mondo S."/>
            <person name="Nolan M."/>
            <person name="Ohm R."/>
            <person name="Pangilinan J."/>
            <person name="Park H.-J."/>
            <person name="Ramirez L."/>
            <person name="Alfaro M."/>
            <person name="Sun H."/>
            <person name="Tritt A."/>
            <person name="Yoshinaga Y."/>
            <person name="Zwiers L.-H."/>
            <person name="Turgeon B."/>
            <person name="Goodwin S."/>
            <person name="Spatafora J."/>
            <person name="Crous P."/>
            <person name="Grigoriev I."/>
        </authorList>
    </citation>
    <scope>NUCLEOTIDE SEQUENCE</scope>
    <source>
        <strain evidence="2">CBS 183.55</strain>
    </source>
</reference>
<dbReference type="GeneID" id="54350539"/>
<proteinExistence type="predicted"/>
<evidence type="ECO:0000256" key="1">
    <source>
        <dbReference type="SAM" id="MobiDB-lite"/>
    </source>
</evidence>
<keyword evidence="3" id="KW-1185">Reference proteome</keyword>
<feature type="region of interest" description="Disordered" evidence="1">
    <location>
        <begin position="29"/>
        <end position="69"/>
    </location>
</feature>